<evidence type="ECO:0000256" key="3">
    <source>
        <dbReference type="ARBA" id="ARBA00013184"/>
    </source>
</evidence>
<feature type="active site" description="Proton donor/acceptor" evidence="9">
    <location>
        <position position="347"/>
    </location>
</feature>
<dbReference type="PANTHER" id="PTHR10615">
    <property type="entry name" value="HISTONE ACETYLTRANSFERASE"/>
    <property type="match status" value="1"/>
</dbReference>
<dbReference type="InterPro" id="IPR050603">
    <property type="entry name" value="MYST_HAT"/>
</dbReference>
<comment type="catalytic activity">
    <reaction evidence="10">
        <text>L-lysyl-[protein] + acetyl-CoA = N(6)-acetyl-L-lysyl-[protein] + CoA + H(+)</text>
        <dbReference type="Rhea" id="RHEA:45948"/>
        <dbReference type="Rhea" id="RHEA-COMP:9752"/>
        <dbReference type="Rhea" id="RHEA-COMP:10731"/>
        <dbReference type="ChEBI" id="CHEBI:15378"/>
        <dbReference type="ChEBI" id="CHEBI:29969"/>
        <dbReference type="ChEBI" id="CHEBI:57287"/>
        <dbReference type="ChEBI" id="CHEBI:57288"/>
        <dbReference type="ChEBI" id="CHEBI:61930"/>
        <dbReference type="EC" id="2.3.1.48"/>
    </reaction>
</comment>
<comment type="similarity">
    <text evidence="2 10">Belongs to the MYST (SAS/MOZ) family.</text>
</comment>
<reference evidence="13" key="1">
    <citation type="submission" date="2009-08" db="EMBL/GenBank/DDBJ databases">
        <title>Annotation of Salpingoeca rosetta.</title>
        <authorList>
            <consortium name="The Broad Institute Genome Sequencing Platform"/>
            <person name="Russ C."/>
            <person name="Cuomo C."/>
            <person name="Burger G."/>
            <person name="Gray M.W."/>
            <person name="Holland P.W.H."/>
            <person name="King N."/>
            <person name="Lang F.B.F."/>
            <person name="Roger A.J."/>
            <person name="Ruiz-Trillo I."/>
            <person name="Young S.K."/>
            <person name="Zeng Q."/>
            <person name="Gargeya S."/>
            <person name="Alvarado L."/>
            <person name="Berlin A."/>
            <person name="Chapman S.B."/>
            <person name="Chen Z."/>
            <person name="Freedman E."/>
            <person name="Gellesch M."/>
            <person name="Goldberg J."/>
            <person name="Griggs A."/>
            <person name="Gujja S."/>
            <person name="Heilman E."/>
            <person name="Heiman D."/>
            <person name="Howarth C."/>
            <person name="Mehta T."/>
            <person name="Neiman D."/>
            <person name="Pearson M."/>
            <person name="Roberts A."/>
            <person name="Saif S."/>
            <person name="Shea T."/>
            <person name="Shenoy N."/>
            <person name="Sisk P."/>
            <person name="Stolte C."/>
            <person name="Sykes S."/>
            <person name="White J."/>
            <person name="Yandava C."/>
            <person name="Haas B."/>
            <person name="Nusbaum C."/>
            <person name="Birren B."/>
        </authorList>
    </citation>
    <scope>NUCLEOTIDE SEQUENCE [LARGE SCALE GENOMIC DNA]</scope>
    <source>
        <strain evidence="13">ATCC 50818</strain>
    </source>
</reference>
<dbReference type="AlphaFoldDB" id="F2U7H2"/>
<dbReference type="OMA" id="DSPEGNN"/>
<organism evidence="14">
    <name type="scientific">Salpingoeca rosetta (strain ATCC 50818 / BSB-021)</name>
    <dbReference type="NCBI Taxonomy" id="946362"/>
    <lineage>
        <taxon>Eukaryota</taxon>
        <taxon>Choanoflagellata</taxon>
        <taxon>Craspedida</taxon>
        <taxon>Salpingoecidae</taxon>
        <taxon>Salpingoeca</taxon>
    </lineage>
</organism>
<dbReference type="EMBL" id="GL832963">
    <property type="protein sequence ID" value="EGD83389.1"/>
    <property type="molecule type" value="Genomic_DNA"/>
</dbReference>
<evidence type="ECO:0000256" key="1">
    <source>
        <dbReference type="ARBA" id="ARBA00004123"/>
    </source>
</evidence>
<dbReference type="GO" id="GO:0046972">
    <property type="term" value="F:histone H4K16 acetyltransferase activity"/>
    <property type="evidence" value="ECO:0007669"/>
    <property type="project" value="TreeGrafter"/>
</dbReference>
<keyword evidence="5" id="KW-0007">Acetylation</keyword>
<dbReference type="SMART" id="SM00298">
    <property type="entry name" value="CHROMO"/>
    <property type="match status" value="1"/>
</dbReference>
<keyword evidence="4" id="KW-0808">Transferase</keyword>
<accession>F2U7H2</accession>
<evidence type="ECO:0000256" key="5">
    <source>
        <dbReference type="ARBA" id="ARBA00022990"/>
    </source>
</evidence>
<dbReference type="PANTHER" id="PTHR10615:SF82">
    <property type="entry name" value="HISTONE ACETYLTRANSFERASE KAT8"/>
    <property type="match status" value="1"/>
</dbReference>
<evidence type="ECO:0000313" key="13">
    <source>
        <dbReference type="EMBL" id="EGD83389.1"/>
    </source>
</evidence>
<evidence type="ECO:0000256" key="11">
    <source>
        <dbReference type="SAM" id="MobiDB-lite"/>
    </source>
</evidence>
<dbReference type="FunFam" id="1.10.10.10:FF:000022">
    <property type="entry name" value="Histone acetyltransferase"/>
    <property type="match status" value="1"/>
</dbReference>
<dbReference type="Pfam" id="PF11717">
    <property type="entry name" value="Tudor-knot"/>
    <property type="match status" value="1"/>
</dbReference>
<dbReference type="GO" id="GO:0006355">
    <property type="term" value="P:regulation of DNA-templated transcription"/>
    <property type="evidence" value="ECO:0007669"/>
    <property type="project" value="InterPro"/>
</dbReference>
<dbReference type="GO" id="GO:0035267">
    <property type="term" value="C:NuA4 histone acetyltransferase complex"/>
    <property type="evidence" value="ECO:0007669"/>
    <property type="project" value="TreeGrafter"/>
</dbReference>
<evidence type="ECO:0000256" key="8">
    <source>
        <dbReference type="ARBA" id="ARBA00023242"/>
    </source>
</evidence>
<protein>
    <recommendedName>
        <fullName evidence="3 10">Histone acetyltransferase</fullName>
        <ecNumber evidence="3 10">2.3.1.48</ecNumber>
    </recommendedName>
</protein>
<evidence type="ECO:0000256" key="4">
    <source>
        <dbReference type="ARBA" id="ARBA00022679"/>
    </source>
</evidence>
<dbReference type="Gene3D" id="3.40.630.30">
    <property type="match status" value="1"/>
</dbReference>
<feature type="compositionally biased region" description="Low complexity" evidence="11">
    <location>
        <begin position="22"/>
        <end position="48"/>
    </location>
</feature>
<dbReference type="InterPro" id="IPR002717">
    <property type="entry name" value="HAT_MYST-type"/>
</dbReference>
<dbReference type="InParanoid" id="F2U7H2"/>
<dbReference type="EC" id="2.3.1.48" evidence="3 10"/>
<dbReference type="Pfam" id="PF01853">
    <property type="entry name" value="MOZ_SAS"/>
    <property type="match status" value="1"/>
</dbReference>
<gene>
    <name evidence="13" type="ORF">PTSG_03996</name>
</gene>
<keyword evidence="6" id="KW-0805">Transcription regulation</keyword>
<comment type="subcellular location">
    <subcellularLocation>
        <location evidence="1 10">Nucleus</location>
    </subcellularLocation>
</comment>
<feature type="domain" description="MYST-type HAT" evidence="12">
    <location>
        <begin position="173"/>
        <end position="444"/>
    </location>
</feature>
<dbReference type="Gene3D" id="2.30.30.140">
    <property type="match status" value="1"/>
</dbReference>
<dbReference type="RefSeq" id="XP_004994893.1">
    <property type="nucleotide sequence ID" value="XM_004994836.1"/>
</dbReference>
<keyword evidence="14" id="KW-1185">Reference proteome</keyword>
<dbReference type="STRING" id="946362.F2U7H2"/>
<evidence type="ECO:0000256" key="9">
    <source>
        <dbReference type="PIRSR" id="PIRSR602717-51"/>
    </source>
</evidence>
<dbReference type="PROSITE" id="PS51726">
    <property type="entry name" value="MYST_HAT"/>
    <property type="match status" value="1"/>
</dbReference>
<feature type="region of interest" description="Disordered" evidence="11">
    <location>
        <begin position="115"/>
        <end position="159"/>
    </location>
</feature>
<keyword evidence="8 10" id="KW-0539">Nucleus</keyword>
<dbReference type="FunCoup" id="F2U7H2">
    <property type="interactions" value="913"/>
</dbReference>
<evidence type="ECO:0000259" key="12">
    <source>
        <dbReference type="PROSITE" id="PS51726"/>
    </source>
</evidence>
<keyword evidence="7" id="KW-0804">Transcription</keyword>
<name>F2U7H2_SALR5</name>
<dbReference type="OrthoDB" id="787137at2759"/>
<dbReference type="GO" id="GO:0044545">
    <property type="term" value="C:NSL complex"/>
    <property type="evidence" value="ECO:0007669"/>
    <property type="project" value="TreeGrafter"/>
</dbReference>
<dbReference type="Gene3D" id="1.10.10.10">
    <property type="entry name" value="Winged helix-like DNA-binding domain superfamily/Winged helix DNA-binding domain"/>
    <property type="match status" value="1"/>
</dbReference>
<evidence type="ECO:0000256" key="2">
    <source>
        <dbReference type="ARBA" id="ARBA00010107"/>
    </source>
</evidence>
<dbReference type="Proteomes" id="UP000007799">
    <property type="component" value="Unassembled WGS sequence"/>
</dbReference>
<dbReference type="InterPro" id="IPR000953">
    <property type="entry name" value="Chromo/chromo_shadow_dom"/>
</dbReference>
<dbReference type="KEGG" id="sre:PTSG_03996"/>
<dbReference type="Gene3D" id="3.30.60.60">
    <property type="entry name" value="N-acetyl transferase-like"/>
    <property type="match status" value="1"/>
</dbReference>
<dbReference type="InterPro" id="IPR040706">
    <property type="entry name" value="Zf-MYST"/>
</dbReference>
<evidence type="ECO:0000256" key="6">
    <source>
        <dbReference type="ARBA" id="ARBA00023015"/>
    </source>
</evidence>
<dbReference type="FunFam" id="3.40.630.30:FF:000002">
    <property type="entry name" value="Histone acetyltransferase"/>
    <property type="match status" value="1"/>
</dbReference>
<dbReference type="InterPro" id="IPR036388">
    <property type="entry name" value="WH-like_DNA-bd_sf"/>
</dbReference>
<dbReference type="InterPro" id="IPR025995">
    <property type="entry name" value="Tudor-knot"/>
</dbReference>
<evidence type="ECO:0000256" key="7">
    <source>
        <dbReference type="ARBA" id="ARBA00023163"/>
    </source>
</evidence>
<dbReference type="SUPFAM" id="SSF55729">
    <property type="entry name" value="Acyl-CoA N-acyltransferases (Nat)"/>
    <property type="match status" value="1"/>
</dbReference>
<sequence>MAERSSSPEGGDEAPSLPSPLPAASSTASATPSTSSATSVSSNSAAVSSELPLPLIGSVVLVSWDDNSTHEATVVQSRERRPGQLEYYVHYLAYDRRMDEWVALSRIDLEDYKKQLEGDKPDGPKSSKRTWEPTRKVTRNMKRKTEASHMGRAGTGGSQASLDAVEREYEKNTKIKHITSVYFSKYRLSAWYLSPYPEEYGKLPHLYVCEWCFKYMAHRHALLTHTCTRRCPPGREIYRKHHISMYEIDGAQEKLYCQNLCLFAKLFLDRKTLYFDVGPFMFYVLTHVDDTGAHVVGYFSKEKESHENNNLACICTFPPYQQRGYGRFLIEFSYVLSRLEGRIGGPEKPLSDLGLIGYQSYWAWELLTALHKTDEPVTTAQLSARTGITQDDVVATLQWLDLIKYWRGHHTICYTTKQLHAATVMRKLRPPKLEVDTRCLRWCPPTAPPKEERAAGGDDA</sequence>
<feature type="region of interest" description="Disordered" evidence="11">
    <location>
        <begin position="1"/>
        <end position="48"/>
    </location>
</feature>
<dbReference type="InterPro" id="IPR016181">
    <property type="entry name" value="Acyl_CoA_acyltransferase"/>
</dbReference>
<feature type="compositionally biased region" description="Basic and acidic residues" evidence="11">
    <location>
        <begin position="115"/>
        <end position="135"/>
    </location>
</feature>
<dbReference type="InterPro" id="IPR016197">
    <property type="entry name" value="Chromo-like_dom_sf"/>
</dbReference>
<dbReference type="FunFam" id="3.30.60.60:FF:000001">
    <property type="entry name" value="Histone acetyltransferase"/>
    <property type="match status" value="1"/>
</dbReference>
<dbReference type="Pfam" id="PF17772">
    <property type="entry name" value="zf-MYST"/>
    <property type="match status" value="1"/>
</dbReference>
<evidence type="ECO:0000256" key="10">
    <source>
        <dbReference type="RuleBase" id="RU361211"/>
    </source>
</evidence>
<evidence type="ECO:0000313" key="14">
    <source>
        <dbReference type="Proteomes" id="UP000007799"/>
    </source>
</evidence>
<dbReference type="GO" id="GO:0005634">
    <property type="term" value="C:nucleus"/>
    <property type="evidence" value="ECO:0007669"/>
    <property type="project" value="UniProtKB-SubCell"/>
</dbReference>
<proteinExistence type="inferred from homology"/>
<dbReference type="GeneID" id="16075472"/>
<dbReference type="eggNOG" id="KOG2747">
    <property type="taxonomic scope" value="Eukaryota"/>
</dbReference>
<dbReference type="SUPFAM" id="SSF54160">
    <property type="entry name" value="Chromo domain-like"/>
    <property type="match status" value="1"/>
</dbReference>